<name>A0ABR1IZH7_9AGAR</name>
<reference evidence="1 2" key="1">
    <citation type="submission" date="2024-01" db="EMBL/GenBank/DDBJ databases">
        <title>A draft genome for the cacao thread blight pathogen Marasmiellus scandens.</title>
        <authorList>
            <person name="Baruah I.K."/>
            <person name="Leung J."/>
            <person name="Bukari Y."/>
            <person name="Amoako-Attah I."/>
            <person name="Meinhardt L.W."/>
            <person name="Bailey B.A."/>
            <person name="Cohen S.P."/>
        </authorList>
    </citation>
    <scope>NUCLEOTIDE SEQUENCE [LARGE SCALE GENOMIC DNA]</scope>
    <source>
        <strain evidence="1 2">GH-19</strain>
    </source>
</reference>
<protein>
    <submittedName>
        <fullName evidence="1">Uncharacterized protein</fullName>
    </submittedName>
</protein>
<evidence type="ECO:0000313" key="1">
    <source>
        <dbReference type="EMBL" id="KAK7443731.1"/>
    </source>
</evidence>
<accession>A0ABR1IZH7</accession>
<sequence>MRSSFVTLTLSEETSFGAVGELINQHRREVRCISISRLTHDTPIADSISVLNAFKAISFDEMQNLAELNLHSSTTSSPAGIYLIEEITRASGIPLQKFSIQLDFKEELKATDTLLSNLAPSKISTLKQMYLFGAGIDESLLRMTLPKTSQYEPVQFVCRSR</sequence>
<dbReference type="Proteomes" id="UP001498398">
    <property type="component" value="Unassembled WGS sequence"/>
</dbReference>
<comment type="caution">
    <text evidence="1">The sequence shown here is derived from an EMBL/GenBank/DDBJ whole genome shotgun (WGS) entry which is preliminary data.</text>
</comment>
<proteinExistence type="predicted"/>
<organism evidence="1 2">
    <name type="scientific">Marasmiellus scandens</name>
    <dbReference type="NCBI Taxonomy" id="2682957"/>
    <lineage>
        <taxon>Eukaryota</taxon>
        <taxon>Fungi</taxon>
        <taxon>Dikarya</taxon>
        <taxon>Basidiomycota</taxon>
        <taxon>Agaricomycotina</taxon>
        <taxon>Agaricomycetes</taxon>
        <taxon>Agaricomycetidae</taxon>
        <taxon>Agaricales</taxon>
        <taxon>Marasmiineae</taxon>
        <taxon>Omphalotaceae</taxon>
        <taxon>Marasmiellus</taxon>
    </lineage>
</organism>
<evidence type="ECO:0000313" key="2">
    <source>
        <dbReference type="Proteomes" id="UP001498398"/>
    </source>
</evidence>
<gene>
    <name evidence="1" type="ORF">VKT23_015513</name>
</gene>
<dbReference type="EMBL" id="JBANRG010000053">
    <property type="protein sequence ID" value="KAK7443731.1"/>
    <property type="molecule type" value="Genomic_DNA"/>
</dbReference>
<keyword evidence="2" id="KW-1185">Reference proteome</keyword>